<feature type="coiled-coil region" evidence="1">
    <location>
        <begin position="1403"/>
        <end position="1430"/>
    </location>
</feature>
<feature type="coiled-coil region" evidence="1">
    <location>
        <begin position="1280"/>
        <end position="1307"/>
    </location>
</feature>
<protein>
    <submittedName>
        <fullName evidence="4">Early endosome antigen 1</fullName>
    </submittedName>
</protein>
<feature type="coiled-coil region" evidence="1">
    <location>
        <begin position="857"/>
        <end position="919"/>
    </location>
</feature>
<organism evidence="3 4">
    <name type="scientific">Cephus cinctus</name>
    <name type="common">Wheat stem sawfly</name>
    <dbReference type="NCBI Taxonomy" id="211228"/>
    <lineage>
        <taxon>Eukaryota</taxon>
        <taxon>Metazoa</taxon>
        <taxon>Ecdysozoa</taxon>
        <taxon>Arthropoda</taxon>
        <taxon>Hexapoda</taxon>
        <taxon>Insecta</taxon>
        <taxon>Pterygota</taxon>
        <taxon>Neoptera</taxon>
        <taxon>Endopterygota</taxon>
        <taxon>Hymenoptera</taxon>
        <taxon>Cephoidea</taxon>
        <taxon>Cephidae</taxon>
        <taxon>Cephus</taxon>
    </lineage>
</organism>
<feature type="compositionally biased region" description="Low complexity" evidence="2">
    <location>
        <begin position="270"/>
        <end position="283"/>
    </location>
</feature>
<dbReference type="RefSeq" id="XP_024944104.1">
    <property type="nucleotide sequence ID" value="XM_025088336.1"/>
</dbReference>
<accession>A0AAJ7W4E6</accession>
<sequence>MSYVEHGPRIFLAGGAGNETLTYGDCVFPKKRLEGRLKVYDSCADVRAWCTNPLENSRYFRELAENSPAIGKIVPFDVVIDNLIALSTQAQNELADCRRELAKYKALKLTIAQLKELQDNDSNETPVHDIPRNDESNSIAKRKNEEDNQYIQSSCQTFPLTKTLKKCVSTQYDNDMFGFDSKAMKEAAREEVSQNESSYETNSNPDGENDSAAVTFSFDKLPATNRYCAKESYDAKEKKMDNNSFDKVKLSKPVDNLSISESYEVSVSGDEINSEISSTSSSDSETEDEIPNTIIKNEAEIIVLKNQLEVKEYELEDERVKKKDLQTALKMKEDHLNMLLQDFNQLQGMGDQQNHKLEDLRKEMYIRDRLIQRLKEDLRKEQLAHSNKAEELQFRWEENEKIRKQNEYLRRKVEEMEKLAKEAEECDKALKKLRASLQELDDLRIKNQDLERQLHDQEEEIQKLVRLVEKSSQANEARQVKMRDALADLKAEIERKNNKIVQCEKELAVMQLEVSGLTDKLNGGLNNMDELETMGAVQQYKRELKDLIQDIKEVLIGLQSSKCQKQYLRTNQSEPSHGFDNEHNHHRDGVDFKGELSPSRIRKRMLAREDLDELERQRETCESVKNIVEESNVLSMNKKMDITSKSKEIIDRLNNALLDLDDWKFEKKRMECTIEQLNTEKAILSEAKGNKEGLEAVIVKKVSYSLQEIKNLMKKLKSYKNERDTMYQQIIESKDALRDAEEAANIQDDGVKILKQRVCELKETQKDTTHAEVAKLTEQLRETLRKTSDDNKVDRALAIHVKKSIDKINYISAALKGAGDECTEIAREIVKQQDEIIVRNTEIDKLNLQIANFSKYANEHDEKIQRLELRLDEINKEVKSKKLEVCDLAQQLKRYKCSVGELNEHCTSLRNQVNDLTEQNIRLSTYCQKKDEILQIKDGEIVMLLEEIQRTKSPSSDDINALEKKINEMEQKSMPLRKMNENLTQLVTDSTGILTERNQYIFKLLKQVDDYAREISFKESDYKEKIEAKNLEIELLKKTISSLEENYTTVQQEIEKLNNKDAIFKKETEKIDQIFNLQKEISKFNGSKRKLVEKLSKQKANQLEYEKSNEKLERELKDMHEKNVELEHKLMNLKNVNKSDFLNVLKSDSVEKQESITSCTLYNKILSDKSQFDVRILQDSNINDRSGDNMSPRFQGSHWIYEQETRITETIRMSKNLKNELHQRVKELQYFKNKIRKMEEQKIYKSTCNISQQTESENDPQEDGILTDKLSSDTHIKSEIKILMEHVKSLTKEKEELTAELNATTMKYNSSLKSLQQKYDCIINSIVKKHNESIKRMTRDHDEIIKDFENPFDPDSWLKSLNQKEMVELHNRICSSASCFIADKNSTSSIKREQEKLDDINEKHLLNRRISELENEISQKQQKVYELELIIQQEQRKSQKLAKAMVAEQEIIFDLQKRLSIFSQNQFQHHSRDPSKIFHKTPNICEVDRDAPCEELLSNVQRTHNVGRISDLQRKTATIKDEIFDCQRKDFIHQCSIHHNCKCGETMDHAARHFQPRAQKEDGVCATGFGSNSRQRMGAIPEYGFPVAAYYS</sequence>
<gene>
    <name evidence="4" type="primary">LOC107271070</name>
</gene>
<feature type="coiled-coil region" evidence="1">
    <location>
        <begin position="604"/>
        <end position="631"/>
    </location>
</feature>
<evidence type="ECO:0000256" key="2">
    <source>
        <dbReference type="SAM" id="MobiDB-lite"/>
    </source>
</evidence>
<proteinExistence type="predicted"/>
<feature type="region of interest" description="Disordered" evidence="2">
    <location>
        <begin position="119"/>
        <end position="138"/>
    </location>
</feature>
<feature type="coiled-coil region" evidence="1">
    <location>
        <begin position="1019"/>
        <end position="1060"/>
    </location>
</feature>
<evidence type="ECO:0000313" key="4">
    <source>
        <dbReference type="RefSeq" id="XP_024944104.1"/>
    </source>
</evidence>
<evidence type="ECO:0000256" key="1">
    <source>
        <dbReference type="SAM" id="Coils"/>
    </source>
</evidence>
<feature type="region of interest" description="Disordered" evidence="2">
    <location>
        <begin position="268"/>
        <end position="291"/>
    </location>
</feature>
<keyword evidence="1" id="KW-0175">Coiled coil</keyword>
<feature type="coiled-coil region" evidence="1">
    <location>
        <begin position="660"/>
        <end position="729"/>
    </location>
</feature>
<feature type="compositionally biased region" description="Polar residues" evidence="2">
    <location>
        <begin position="194"/>
        <end position="206"/>
    </location>
</feature>
<feature type="region of interest" description="Disordered" evidence="2">
    <location>
        <begin position="568"/>
        <end position="594"/>
    </location>
</feature>
<feature type="coiled-coil region" evidence="1">
    <location>
        <begin position="371"/>
        <end position="513"/>
    </location>
</feature>
<feature type="compositionally biased region" description="Basic and acidic residues" evidence="2">
    <location>
        <begin position="126"/>
        <end position="135"/>
    </location>
</feature>
<feature type="coiled-coil region" evidence="1">
    <location>
        <begin position="1095"/>
        <end position="1136"/>
    </location>
</feature>
<dbReference type="GeneID" id="107271070"/>
<dbReference type="KEGG" id="ccin:107271070"/>
<evidence type="ECO:0000313" key="3">
    <source>
        <dbReference type="Proteomes" id="UP000694920"/>
    </source>
</evidence>
<feature type="coiled-coil region" evidence="1">
    <location>
        <begin position="80"/>
        <end position="107"/>
    </location>
</feature>
<name>A0AAJ7W4E6_CEPCN</name>
<feature type="compositionally biased region" description="Basic and acidic residues" evidence="2">
    <location>
        <begin position="577"/>
        <end position="594"/>
    </location>
</feature>
<reference evidence="4" key="1">
    <citation type="submission" date="2025-08" db="UniProtKB">
        <authorList>
            <consortium name="RefSeq"/>
        </authorList>
    </citation>
    <scope>IDENTIFICATION</scope>
</reference>
<feature type="region of interest" description="Disordered" evidence="2">
    <location>
        <begin position="187"/>
        <end position="211"/>
    </location>
</feature>
<keyword evidence="3" id="KW-1185">Reference proteome</keyword>
<dbReference type="Proteomes" id="UP000694920">
    <property type="component" value="Unplaced"/>
</dbReference>